<dbReference type="PANTHER" id="PTHR33392:SF3">
    <property type="entry name" value="POLYISOPRENYL-TEICHOIC ACID--PEPTIDOGLYCAN TEICHOIC ACID TRANSFERASE TAGT"/>
    <property type="match status" value="1"/>
</dbReference>
<protein>
    <submittedName>
        <fullName evidence="6">LCP family protein</fullName>
    </submittedName>
</protein>
<dbReference type="PANTHER" id="PTHR33392">
    <property type="entry name" value="POLYISOPRENYL-TEICHOIC ACID--PEPTIDOGLYCAN TEICHOIC ACID TRANSFERASE TAGU"/>
    <property type="match status" value="1"/>
</dbReference>
<evidence type="ECO:0000256" key="3">
    <source>
        <dbReference type="ARBA" id="ARBA00022968"/>
    </source>
</evidence>
<reference evidence="6 7" key="1">
    <citation type="submission" date="2024-03" db="EMBL/GenBank/DDBJ databases">
        <title>Bacilli Hybrid Assemblies.</title>
        <authorList>
            <person name="Kovac J."/>
        </authorList>
    </citation>
    <scope>NUCLEOTIDE SEQUENCE [LARGE SCALE GENOMIC DNA]</scope>
    <source>
        <strain evidence="6 7">FSL R7-0666</strain>
    </source>
</reference>
<organism evidence="6 7">
    <name type="scientific">Alkalicoccobacillus gibsonii</name>
    <dbReference type="NCBI Taxonomy" id="79881"/>
    <lineage>
        <taxon>Bacteria</taxon>
        <taxon>Bacillati</taxon>
        <taxon>Bacillota</taxon>
        <taxon>Bacilli</taxon>
        <taxon>Bacillales</taxon>
        <taxon>Bacillaceae</taxon>
        <taxon>Alkalicoccobacillus</taxon>
    </lineage>
</organism>
<dbReference type="InterPro" id="IPR004474">
    <property type="entry name" value="LytR_CpsA_psr"/>
</dbReference>
<evidence type="ECO:0000256" key="1">
    <source>
        <dbReference type="ARBA" id="ARBA00006068"/>
    </source>
</evidence>
<dbReference type="NCBIfam" id="TIGR00350">
    <property type="entry name" value="lytR_cpsA_psr"/>
    <property type="match status" value="1"/>
</dbReference>
<evidence type="ECO:0000313" key="7">
    <source>
        <dbReference type="Proteomes" id="UP001418796"/>
    </source>
</evidence>
<keyword evidence="3" id="KW-0735">Signal-anchor</keyword>
<evidence type="ECO:0000313" key="6">
    <source>
        <dbReference type="EMBL" id="MEN0645295.1"/>
    </source>
</evidence>
<evidence type="ECO:0000256" key="2">
    <source>
        <dbReference type="ARBA" id="ARBA00022692"/>
    </source>
</evidence>
<dbReference type="RefSeq" id="WP_343131872.1">
    <property type="nucleotide sequence ID" value="NZ_JBCITK010000001.1"/>
</dbReference>
<proteinExistence type="inferred from homology"/>
<accession>A0ABU9VN22</accession>
<dbReference type="InterPro" id="IPR050922">
    <property type="entry name" value="LytR/CpsA/Psr_CW_biosynth"/>
</dbReference>
<dbReference type="Pfam" id="PF03816">
    <property type="entry name" value="LytR_cpsA_psr"/>
    <property type="match status" value="1"/>
</dbReference>
<keyword evidence="4" id="KW-1133">Transmembrane helix</keyword>
<feature type="domain" description="Cell envelope-related transcriptional attenuator" evidence="5">
    <location>
        <begin position="88"/>
        <end position="236"/>
    </location>
</feature>
<keyword evidence="4" id="KW-0472">Membrane</keyword>
<dbReference type="EMBL" id="JBCITK010000001">
    <property type="protein sequence ID" value="MEN0645295.1"/>
    <property type="molecule type" value="Genomic_DNA"/>
</dbReference>
<keyword evidence="2" id="KW-0812">Transmembrane</keyword>
<evidence type="ECO:0000256" key="4">
    <source>
        <dbReference type="ARBA" id="ARBA00022989"/>
    </source>
</evidence>
<dbReference type="Gene3D" id="3.40.630.190">
    <property type="entry name" value="LCP protein"/>
    <property type="match status" value="1"/>
</dbReference>
<comment type="caution">
    <text evidence="6">The sequence shown here is derived from an EMBL/GenBank/DDBJ whole genome shotgun (WGS) entry which is preliminary data.</text>
</comment>
<gene>
    <name evidence="6" type="ORF">MKY91_19200</name>
</gene>
<sequence>MERKTRSTRRKKKWLKITALVTTLVVLLVCSGAGYLYVKANQAASKSYSGLDRGEKSELRTQPVDIGKDNFSVLLMGDDARPGEEHARSDAMLVATFNKEKKTIILTSIPRDSYVDIVGKGKMDKITHANAFGGVDMAVNTVEQLLQIPIDHYAIAKFDGLKDIVDALGGIDVDVAFTFDFTEKGKTLHFTEGPSHLNGEEALAYSRERKNPKAGGDFGRGQRQQQVLEGIINEAASLSSIQNYDKLFDSLGGNLRTDLTFANLLSLHGYATSLVDMETVQLEGTPFRGNDGISYVRVNDDSLQAIRAKLKEHLDLQ</sequence>
<keyword evidence="7" id="KW-1185">Reference proteome</keyword>
<dbReference type="Proteomes" id="UP001418796">
    <property type="component" value="Unassembled WGS sequence"/>
</dbReference>
<name>A0ABU9VN22_9BACI</name>
<comment type="similarity">
    <text evidence="1">Belongs to the LytR/CpsA/Psr (LCP) family.</text>
</comment>
<evidence type="ECO:0000259" key="5">
    <source>
        <dbReference type="Pfam" id="PF03816"/>
    </source>
</evidence>